<organism evidence="1 2">
    <name type="scientific">Pangasius djambal</name>
    <dbReference type="NCBI Taxonomy" id="1691987"/>
    <lineage>
        <taxon>Eukaryota</taxon>
        <taxon>Metazoa</taxon>
        <taxon>Chordata</taxon>
        <taxon>Craniata</taxon>
        <taxon>Vertebrata</taxon>
        <taxon>Euteleostomi</taxon>
        <taxon>Actinopterygii</taxon>
        <taxon>Neopterygii</taxon>
        <taxon>Teleostei</taxon>
        <taxon>Ostariophysi</taxon>
        <taxon>Siluriformes</taxon>
        <taxon>Pangasiidae</taxon>
        <taxon>Pangasius</taxon>
    </lineage>
</organism>
<proteinExistence type="predicted"/>
<dbReference type="Proteomes" id="UP000830395">
    <property type="component" value="Chromosome 16"/>
</dbReference>
<protein>
    <submittedName>
        <fullName evidence="1">Uncharacterized protein</fullName>
    </submittedName>
</protein>
<dbReference type="EMBL" id="CM040990">
    <property type="protein sequence ID" value="MCJ8741387.1"/>
    <property type="molecule type" value="Genomic_DNA"/>
</dbReference>
<evidence type="ECO:0000313" key="1">
    <source>
        <dbReference type="EMBL" id="MCJ8741387.1"/>
    </source>
</evidence>
<keyword evidence="2" id="KW-1185">Reference proteome</keyword>
<reference evidence="1" key="1">
    <citation type="submission" date="2020-02" db="EMBL/GenBank/DDBJ databases">
        <title>Genome sequencing of the panga catfish, Pangasius djambal.</title>
        <authorList>
            <person name="Wen M."/>
            <person name="Zahm M."/>
            <person name="Roques C."/>
            <person name="Cabau C."/>
            <person name="Klopp C."/>
            <person name="Donnadieu C."/>
            <person name="Jouanno E."/>
            <person name="Avarre J.-C."/>
            <person name="Campet M."/>
            <person name="Ha T."/>
            <person name="Dugue R."/>
            <person name="Lampietro C."/>
            <person name="Louis A."/>
            <person name="Herpin A."/>
            <person name="Echchiki A."/>
            <person name="Berthelot C."/>
            <person name="Parey E."/>
            <person name="Roest-Crollius H."/>
            <person name="Braasch I."/>
            <person name="Postlethwait J.H."/>
            <person name="Bobe J."/>
            <person name="Montfort J."/>
            <person name="Bouchez O."/>
            <person name="Begum T."/>
            <person name="Schartl M."/>
            <person name="Gustiano R."/>
            <person name="Guiguen Y."/>
        </authorList>
    </citation>
    <scope>NUCLEOTIDE SEQUENCE</scope>
    <source>
        <strain evidence="1">Pdj_M5554</strain>
    </source>
</reference>
<accession>A0ACC5Z0K9</accession>
<sequence length="447" mass="51222">MEQKESPMRLREWLIAQIDSGKYAGLSWENEEKTLFKIPWKHAAKQDYRQNEDAALFKMEQKESPMRLREWLIAQIDSGKYAGLSWENEEKTLFKIPWKHAAKQDYRQNEDAALFKAWAVYKGKYREGRDRADPSAWKTRLRCALNKSSEFQEVSERSQLDISEPYKVYRIVEDTHAHTESVVSSVKGKVFTEAHGQDVVHGNSNNSRVSDERPADSRLDLYSNNNVVSYDRPANVSVTLLTTWCPISDFRLLVCVFYHGQLVQELITSSPEGCFILQGSAPVGNERIYGPCAAHTLSFPRLDTLSLPPGIAEAMSRLLPHLEKGVLVWVAPDGVYIKRFCQGRVYWDGPLAQPTHRPNKLEREKTCKLLDINVFLQELHQHLQAGGPRPRYVIDLCFGEEFPDKNQPKSKKLITAQVVPLFAKELFEGLQKHDAELKLSLKSEAHK</sequence>
<evidence type="ECO:0000313" key="2">
    <source>
        <dbReference type="Proteomes" id="UP000830395"/>
    </source>
</evidence>
<gene>
    <name evidence="1" type="ORF">PDJAM_G00070060</name>
</gene>
<comment type="caution">
    <text evidence="1">The sequence shown here is derived from an EMBL/GenBank/DDBJ whole genome shotgun (WGS) entry which is preliminary data.</text>
</comment>
<name>A0ACC5Z0K9_9TELE</name>